<protein>
    <submittedName>
        <fullName evidence="1">Uncharacterized protein</fullName>
    </submittedName>
</protein>
<sequence>MVPPLSFSLVCRSWRMVVLSHPILWSEISIKNRIEIGKDYRDTITLRILKKWLIRSSSAPLRIHLNVDEDHLAYIPRHILPLFLQEIKRWSFVDIFVTSDKVFSTQKPTPFSLQCPTSLRSLSLKLFGNSSPAICVDLSHCISDDRSHLEHLSLGLNETIRLPNDRNTLRLPRLRSFFHIRYDEGKNLEDLRYILSAAHSLEKLQLGFFRKSVSSTTSTRGSTYLRNLTSLTLTLSNRFASRYILDILTCPSLRELSLSVKGTQDFEVEEDRAFLEPLRIRDLLVRSCPNPPLQTLRLDCMEVHEVGPNYSAALKDLLVALRNLKTLYLHIFSLNHAVLEMLTITTEELDSQLCPSLHEIHLAHKWPREESDISEESLEDMVVSRWEAGSLCAVTFRLPRSRLAAMKERKRMVECIREGLEITYQDVDQYYY</sequence>
<dbReference type="STRING" id="27342.A0A0H2RMV0"/>
<dbReference type="Proteomes" id="UP000053477">
    <property type="component" value="Unassembled WGS sequence"/>
</dbReference>
<accession>A0A0H2RMV0</accession>
<dbReference type="InParanoid" id="A0A0H2RMV0"/>
<dbReference type="OrthoDB" id="3365698at2759"/>
<dbReference type="SUPFAM" id="SSF52058">
    <property type="entry name" value="L domain-like"/>
    <property type="match status" value="1"/>
</dbReference>
<dbReference type="InterPro" id="IPR032675">
    <property type="entry name" value="LRR_dom_sf"/>
</dbReference>
<evidence type="ECO:0000313" key="2">
    <source>
        <dbReference type="Proteomes" id="UP000053477"/>
    </source>
</evidence>
<evidence type="ECO:0000313" key="1">
    <source>
        <dbReference type="EMBL" id="KLO10783.1"/>
    </source>
</evidence>
<gene>
    <name evidence="1" type="ORF">SCHPADRAFT_502951</name>
</gene>
<keyword evidence="2" id="KW-1185">Reference proteome</keyword>
<name>A0A0H2RMV0_9AGAM</name>
<dbReference type="EMBL" id="KQ086017">
    <property type="protein sequence ID" value="KLO10783.1"/>
    <property type="molecule type" value="Genomic_DNA"/>
</dbReference>
<reference evidence="1 2" key="1">
    <citation type="submission" date="2015-04" db="EMBL/GenBank/DDBJ databases">
        <title>Complete genome sequence of Schizopora paradoxa KUC8140, a cosmopolitan wood degrader in East Asia.</title>
        <authorList>
            <consortium name="DOE Joint Genome Institute"/>
            <person name="Min B."/>
            <person name="Park H."/>
            <person name="Jang Y."/>
            <person name="Kim J.-J."/>
            <person name="Kim K.H."/>
            <person name="Pangilinan J."/>
            <person name="Lipzen A."/>
            <person name="Riley R."/>
            <person name="Grigoriev I.V."/>
            <person name="Spatafora J.W."/>
            <person name="Choi I.-G."/>
        </authorList>
    </citation>
    <scope>NUCLEOTIDE SEQUENCE [LARGE SCALE GENOMIC DNA]</scope>
    <source>
        <strain evidence="1 2">KUC8140</strain>
    </source>
</reference>
<dbReference type="AlphaFoldDB" id="A0A0H2RMV0"/>
<organism evidence="1 2">
    <name type="scientific">Schizopora paradoxa</name>
    <dbReference type="NCBI Taxonomy" id="27342"/>
    <lineage>
        <taxon>Eukaryota</taxon>
        <taxon>Fungi</taxon>
        <taxon>Dikarya</taxon>
        <taxon>Basidiomycota</taxon>
        <taxon>Agaricomycotina</taxon>
        <taxon>Agaricomycetes</taxon>
        <taxon>Hymenochaetales</taxon>
        <taxon>Schizoporaceae</taxon>
        <taxon>Schizopora</taxon>
    </lineage>
</organism>
<dbReference type="Gene3D" id="3.80.10.10">
    <property type="entry name" value="Ribonuclease Inhibitor"/>
    <property type="match status" value="1"/>
</dbReference>
<proteinExistence type="predicted"/>